<dbReference type="InterPro" id="IPR050384">
    <property type="entry name" value="Endophilin_SH3RF"/>
</dbReference>
<dbReference type="Pfam" id="PF00018">
    <property type="entry name" value="SH3_1"/>
    <property type="match status" value="2"/>
</dbReference>
<name>T1JWK7_TETUR</name>
<feature type="region of interest" description="Disordered" evidence="5">
    <location>
        <begin position="943"/>
        <end position="1043"/>
    </location>
</feature>
<dbReference type="InterPro" id="IPR003127">
    <property type="entry name" value="SoHo_dom"/>
</dbReference>
<reference evidence="8" key="2">
    <citation type="submission" date="2015-06" db="UniProtKB">
        <authorList>
            <consortium name="EnsemblMetazoa"/>
        </authorList>
    </citation>
    <scope>IDENTIFICATION</scope>
</reference>
<dbReference type="InterPro" id="IPR036028">
    <property type="entry name" value="SH3-like_dom_sf"/>
</dbReference>
<keyword evidence="2 4" id="KW-0728">SH3 domain</keyword>
<dbReference type="Pfam" id="PF02208">
    <property type="entry name" value="Sorb"/>
    <property type="match status" value="1"/>
</dbReference>
<dbReference type="PANTHER" id="PTHR14167:SF116">
    <property type="entry name" value="CAP, ISOFORM AC"/>
    <property type="match status" value="1"/>
</dbReference>
<evidence type="ECO:0000313" key="9">
    <source>
        <dbReference type="Proteomes" id="UP000015104"/>
    </source>
</evidence>
<feature type="compositionally biased region" description="Polar residues" evidence="5">
    <location>
        <begin position="580"/>
        <end position="591"/>
    </location>
</feature>
<dbReference type="eggNOG" id="ENOG502SCNC">
    <property type="taxonomic scope" value="Eukaryota"/>
</dbReference>
<dbReference type="Pfam" id="PF14604">
    <property type="entry name" value="SH3_9"/>
    <property type="match status" value="1"/>
</dbReference>
<feature type="domain" description="SH3" evidence="6">
    <location>
        <begin position="1060"/>
        <end position="1120"/>
    </location>
</feature>
<feature type="compositionally biased region" description="Low complexity" evidence="5">
    <location>
        <begin position="140"/>
        <end position="158"/>
    </location>
</feature>
<feature type="domain" description="SoHo" evidence="7">
    <location>
        <begin position="270"/>
        <end position="336"/>
    </location>
</feature>
<evidence type="ECO:0008006" key="10">
    <source>
        <dbReference type="Google" id="ProtNLM"/>
    </source>
</evidence>
<dbReference type="Gene3D" id="2.30.30.40">
    <property type="entry name" value="SH3 Domains"/>
    <property type="match status" value="3"/>
</dbReference>
<feature type="compositionally biased region" description="Polar residues" evidence="5">
    <location>
        <begin position="159"/>
        <end position="171"/>
    </location>
</feature>
<feature type="compositionally biased region" description="Polar residues" evidence="5">
    <location>
        <begin position="952"/>
        <end position="976"/>
    </location>
</feature>
<feature type="region of interest" description="Disordered" evidence="5">
    <location>
        <begin position="568"/>
        <end position="591"/>
    </location>
</feature>
<evidence type="ECO:0000256" key="3">
    <source>
        <dbReference type="ARBA" id="ARBA00022949"/>
    </source>
</evidence>
<protein>
    <recommendedName>
        <fullName evidence="10">Sorbin and SH3 domain-containing protein 1</fullName>
    </recommendedName>
</protein>
<organism evidence="8 9">
    <name type="scientific">Tetranychus urticae</name>
    <name type="common">Two-spotted spider mite</name>
    <dbReference type="NCBI Taxonomy" id="32264"/>
    <lineage>
        <taxon>Eukaryota</taxon>
        <taxon>Metazoa</taxon>
        <taxon>Ecdysozoa</taxon>
        <taxon>Arthropoda</taxon>
        <taxon>Chelicerata</taxon>
        <taxon>Arachnida</taxon>
        <taxon>Acari</taxon>
        <taxon>Acariformes</taxon>
        <taxon>Trombidiformes</taxon>
        <taxon>Prostigmata</taxon>
        <taxon>Eleutherengona</taxon>
        <taxon>Raphignathae</taxon>
        <taxon>Tetranychoidea</taxon>
        <taxon>Tetranychidae</taxon>
        <taxon>Tetranychus</taxon>
    </lineage>
</organism>
<keyword evidence="3" id="KW-0965">Cell junction</keyword>
<dbReference type="EnsemblMetazoa" id="tetur02g08620.1">
    <property type="protein sequence ID" value="tetur02g08620.1"/>
    <property type="gene ID" value="tetur02g08620"/>
</dbReference>
<dbReference type="SUPFAM" id="SSF50044">
    <property type="entry name" value="SH3-domain"/>
    <property type="match status" value="3"/>
</dbReference>
<dbReference type="STRING" id="32264.T1JWK7"/>
<dbReference type="SMART" id="SM00459">
    <property type="entry name" value="Sorb"/>
    <property type="match status" value="1"/>
</dbReference>
<feature type="region of interest" description="Disordered" evidence="5">
    <location>
        <begin position="1"/>
        <end position="30"/>
    </location>
</feature>
<dbReference type="GO" id="GO:0070161">
    <property type="term" value="C:anchoring junction"/>
    <property type="evidence" value="ECO:0007669"/>
    <property type="project" value="UniProtKB-SubCell"/>
</dbReference>
<sequence length="1120" mass="125008">MVWSPGSTTSSSSSDLASTPGPVTPGPMTMACATQTTPTRSESLNVIKCATLPHGFRPVKLTQSNHGLDDIVNDGHQQQQLLHEQHMMAPSTTASSPASGALVASSVVTTGDDNSFTVMPSSPSETSVRQPESLVSPVASQSGVPQVNSSSSPPSNQPRTPSEQGETSSDVPSAPAEPPTPPITIKGINKYWTLPRQSSSSSATGVGSYPEMHHPSQESFLSQSYPNDPNISSVVTDKAPPQNAKFLYETPTAKYYTLPTSQTEVRSIVVPPPLKYEGIGPVNESGVPVSLRSGVKDEYGSDWYKTMYKRLHKCDRPRSELDQPIRVKLKSSRSRDRMDPDYFSEDENTSRVPPRNIADYEPGRSSISLREKHKFYADLINYIDTIFSEVFSSNVQDSSSETNEDLVNRVINANQNHHHRPRSLEDTHRRHTISKRDLHHKNCVFNALTSPNGYESDSSYIIKKKEPKSAPNPASRSTYCAIQRGDMDIPFSGLQKPAPAPRAHKAISPTPSVLTPAGWHQLASRESSVEPPRRPPTPLHLNDIENWQKQINDDFNYIYKTLEKTTSSSSKSITPIGIDSPTQATRTTTNLPPDYYNQYDENQGMQYKPTSPITNVIRSSTYTESLDSTQTWTDYVNQSSQPPPSLDIKRSPNEMIDHDNHYTNKSTGNLYFSPGRQQLHYPDYSIGKKEKGSLEANSEEIERLINEIESSVNFDEALRESPHRFDEGQVNIHYKTPIQTLVKGEGHPFNIDDLTKFQREMARIHSGNDYDRNYSKESQRKHHFTPNQQSIVHLDRYQKAFAQKAGSYSSHLLARVLFDFHALSSREISAKKGDIVIIHRPVNHHWVEVEDSQSGLKGLVPRSYLDYEQEGIAKAKFDFDAKTAVEISFKKGDVLKLIRKVDENWYEGINEKGLMGIFPCSYVETLKTPLYIQLNNNLTNNQSNCNTNTANGSNQYPSSSSASRLTSNIAPTRGSISSSSSHHHHQQQQQHHLYHPQYEKQHQGEQHSPPRPISPIIGFNGINSSSSSQPPPPPPTANTTPYNRRRDMLNELSATGSNGIKSKLYRVIYPYKPRQVDELELFPGDLLAVSMHCDDGWFVGYSALTGNYGTFPGNYVEPLM</sequence>
<evidence type="ECO:0000256" key="4">
    <source>
        <dbReference type="PROSITE-ProRule" id="PRU00192"/>
    </source>
</evidence>
<keyword evidence="9" id="KW-1185">Reference proteome</keyword>
<dbReference type="AlphaFoldDB" id="T1JWK7"/>
<evidence type="ECO:0000256" key="5">
    <source>
        <dbReference type="SAM" id="MobiDB-lite"/>
    </source>
</evidence>
<evidence type="ECO:0000259" key="7">
    <source>
        <dbReference type="PROSITE" id="PS50831"/>
    </source>
</evidence>
<dbReference type="EMBL" id="CAEY01000813">
    <property type="status" value="NOT_ANNOTATED_CDS"/>
    <property type="molecule type" value="Genomic_DNA"/>
</dbReference>
<comment type="subcellular location">
    <subcellularLocation>
        <location evidence="1">Cell junction</location>
    </subcellularLocation>
</comment>
<proteinExistence type="predicted"/>
<evidence type="ECO:0000256" key="1">
    <source>
        <dbReference type="ARBA" id="ARBA00004282"/>
    </source>
</evidence>
<dbReference type="HOGENOM" id="CLU_1984385_0_0_1"/>
<feature type="compositionally biased region" description="Low complexity" evidence="5">
    <location>
        <begin position="1014"/>
        <end position="1028"/>
    </location>
</feature>
<feature type="region of interest" description="Disordered" evidence="5">
    <location>
        <begin position="114"/>
        <end position="223"/>
    </location>
</feature>
<evidence type="ECO:0000313" key="8">
    <source>
        <dbReference type="EnsemblMetazoa" id="tetur02g08620.1"/>
    </source>
</evidence>
<reference evidence="9" key="1">
    <citation type="submission" date="2011-08" db="EMBL/GenBank/DDBJ databases">
        <authorList>
            <person name="Rombauts S."/>
        </authorList>
    </citation>
    <scope>NUCLEOTIDE SEQUENCE</scope>
    <source>
        <strain evidence="9">London</strain>
    </source>
</reference>
<dbReference type="PANTHER" id="PTHR14167">
    <property type="entry name" value="SH3 DOMAIN-CONTAINING"/>
    <property type="match status" value="1"/>
</dbReference>
<dbReference type="SMART" id="SM00326">
    <property type="entry name" value="SH3"/>
    <property type="match status" value="3"/>
</dbReference>
<evidence type="ECO:0000259" key="6">
    <source>
        <dbReference type="PROSITE" id="PS50002"/>
    </source>
</evidence>
<evidence type="ECO:0000256" key="2">
    <source>
        <dbReference type="ARBA" id="ARBA00022443"/>
    </source>
</evidence>
<dbReference type="PROSITE" id="PS50002">
    <property type="entry name" value="SH3"/>
    <property type="match status" value="2"/>
</dbReference>
<feature type="compositionally biased region" description="Polar residues" evidence="5">
    <location>
        <begin position="114"/>
        <end position="130"/>
    </location>
</feature>
<feature type="region of interest" description="Disordered" evidence="5">
    <location>
        <begin position="330"/>
        <end position="359"/>
    </location>
</feature>
<accession>T1JWK7</accession>
<dbReference type="PROSITE" id="PS50831">
    <property type="entry name" value="SOHO"/>
    <property type="match status" value="1"/>
</dbReference>
<feature type="region of interest" description="Disordered" evidence="5">
    <location>
        <begin position="519"/>
        <end position="541"/>
    </location>
</feature>
<dbReference type="InterPro" id="IPR001452">
    <property type="entry name" value="SH3_domain"/>
</dbReference>
<dbReference type="PRINTS" id="PR00452">
    <property type="entry name" value="SH3DOMAIN"/>
</dbReference>
<feature type="domain" description="SH3" evidence="6">
    <location>
        <begin position="868"/>
        <end position="928"/>
    </location>
</feature>
<dbReference type="Proteomes" id="UP000015104">
    <property type="component" value="Unassembled WGS sequence"/>
</dbReference>